<evidence type="ECO:0000313" key="1">
    <source>
        <dbReference type="EMBL" id="WDF67208.1"/>
    </source>
</evidence>
<gene>
    <name evidence="1" type="ORF">PQ465_12925</name>
</gene>
<proteinExistence type="predicted"/>
<dbReference type="EMBL" id="CP117880">
    <property type="protein sequence ID" value="WDF67208.1"/>
    <property type="molecule type" value="Genomic_DNA"/>
</dbReference>
<protein>
    <recommendedName>
        <fullName evidence="3">GLPGLI family protein</fullName>
    </recommendedName>
</protein>
<sequence>MMKWIRFNGVFFLVFWFANSYGQSAQVKITTYYPKDSSRFETETDFSYHNAIGYERTRYGKTTMIIQAESAMGNFYFVFKKKIKSTDYQEAHTQEVYGTLRDGTFGVVRQDEVPGYTLTDHDLYAFILIEDHGGLVEKARFQDFGNAVYWPQFDYKNCLIEAVDGFPVFYLSYLGDSDGLDAKPYKQLVYYFSKEDRRCIKAKATAYYPSGNEEDVYHVVYDQTWQAMPAAYQARSKAMLVALEPDL</sequence>
<dbReference type="Proteomes" id="UP001221558">
    <property type="component" value="Chromosome"/>
</dbReference>
<reference evidence="1 2" key="1">
    <citation type="submission" date="2023-02" db="EMBL/GenBank/DDBJ databases">
        <title>Genome sequence of Sphingobacterium sp. KACC 22765.</title>
        <authorList>
            <person name="Kim S."/>
            <person name="Heo J."/>
            <person name="Kwon S.-W."/>
        </authorList>
    </citation>
    <scope>NUCLEOTIDE SEQUENCE [LARGE SCALE GENOMIC DNA]</scope>
    <source>
        <strain evidence="1 2">KACC 22765</strain>
    </source>
</reference>
<accession>A0ABY7WDD9</accession>
<keyword evidence="2" id="KW-1185">Reference proteome</keyword>
<evidence type="ECO:0000313" key="2">
    <source>
        <dbReference type="Proteomes" id="UP001221558"/>
    </source>
</evidence>
<evidence type="ECO:0008006" key="3">
    <source>
        <dbReference type="Google" id="ProtNLM"/>
    </source>
</evidence>
<organism evidence="1 2">
    <name type="scientific">Sphingobacterium oryzagri</name>
    <dbReference type="NCBI Taxonomy" id="3025669"/>
    <lineage>
        <taxon>Bacteria</taxon>
        <taxon>Pseudomonadati</taxon>
        <taxon>Bacteroidota</taxon>
        <taxon>Sphingobacteriia</taxon>
        <taxon>Sphingobacteriales</taxon>
        <taxon>Sphingobacteriaceae</taxon>
        <taxon>Sphingobacterium</taxon>
    </lineage>
</organism>
<name>A0ABY7WDD9_9SPHI</name>
<dbReference type="RefSeq" id="WP_274265938.1">
    <property type="nucleotide sequence ID" value="NZ_CP117880.1"/>
</dbReference>